<dbReference type="InterPro" id="IPR011109">
    <property type="entry name" value="DNA_bind_recombinase_dom"/>
</dbReference>
<dbReference type="Pfam" id="PF00239">
    <property type="entry name" value="Resolvase"/>
    <property type="match status" value="1"/>
</dbReference>
<dbReference type="AlphaFoldDB" id="A0A6I2RCT7"/>
<protein>
    <recommendedName>
        <fullName evidence="5">Recombinase</fullName>
    </recommendedName>
</protein>
<evidence type="ECO:0000259" key="1">
    <source>
        <dbReference type="PROSITE" id="PS51736"/>
    </source>
</evidence>
<dbReference type="PANTHER" id="PTHR30461:SF23">
    <property type="entry name" value="DNA RECOMBINASE-RELATED"/>
    <property type="match status" value="1"/>
</dbReference>
<reference evidence="3 4" key="1">
    <citation type="journal article" date="2019" name="Nat. Med.">
        <title>A library of human gut bacterial isolates paired with longitudinal multiomics data enables mechanistic microbiome research.</title>
        <authorList>
            <person name="Poyet M."/>
            <person name="Groussin M."/>
            <person name="Gibbons S.M."/>
            <person name="Avila-Pacheco J."/>
            <person name="Jiang X."/>
            <person name="Kearney S.M."/>
            <person name="Perrotta A.R."/>
            <person name="Berdy B."/>
            <person name="Zhao S."/>
            <person name="Lieberman T.D."/>
            <person name="Swanson P.K."/>
            <person name="Smith M."/>
            <person name="Roesemann S."/>
            <person name="Alexander J.E."/>
            <person name="Rich S.A."/>
            <person name="Livny J."/>
            <person name="Vlamakis H."/>
            <person name="Clish C."/>
            <person name="Bullock K."/>
            <person name="Deik A."/>
            <person name="Scott J."/>
            <person name="Pierce K.A."/>
            <person name="Xavier R.J."/>
            <person name="Alm E.J."/>
        </authorList>
    </citation>
    <scope>NUCLEOTIDE SEQUENCE [LARGE SCALE GENOMIC DNA]</scope>
    <source>
        <strain evidence="3 4">BIOML-A5</strain>
    </source>
</reference>
<name>A0A6I2RCT7_FLAPL</name>
<dbReference type="RefSeq" id="WP_105205764.1">
    <property type="nucleotide sequence ID" value="NZ_WKPO01000002.1"/>
</dbReference>
<evidence type="ECO:0000259" key="2">
    <source>
        <dbReference type="PROSITE" id="PS51737"/>
    </source>
</evidence>
<dbReference type="InterPro" id="IPR025827">
    <property type="entry name" value="Zn_ribbon_recom_dom"/>
</dbReference>
<dbReference type="InterPro" id="IPR036162">
    <property type="entry name" value="Resolvase-like_N_sf"/>
</dbReference>
<organism evidence="3 4">
    <name type="scientific">Flavonifractor plautii</name>
    <name type="common">Fusobacterium plautii</name>
    <dbReference type="NCBI Taxonomy" id="292800"/>
    <lineage>
        <taxon>Bacteria</taxon>
        <taxon>Bacillati</taxon>
        <taxon>Bacillota</taxon>
        <taxon>Clostridia</taxon>
        <taxon>Eubacteriales</taxon>
        <taxon>Oscillospiraceae</taxon>
        <taxon>Flavonifractor</taxon>
    </lineage>
</organism>
<dbReference type="PANTHER" id="PTHR30461">
    <property type="entry name" value="DNA-INVERTASE FROM LAMBDOID PROPHAGE"/>
    <property type="match status" value="1"/>
</dbReference>
<dbReference type="GO" id="GO:0000150">
    <property type="term" value="F:DNA strand exchange activity"/>
    <property type="evidence" value="ECO:0007669"/>
    <property type="project" value="InterPro"/>
</dbReference>
<dbReference type="PROSITE" id="PS51737">
    <property type="entry name" value="RECOMBINASE_DNA_BIND"/>
    <property type="match status" value="1"/>
</dbReference>
<gene>
    <name evidence="3" type="ORF">GKE90_02625</name>
</gene>
<comment type="caution">
    <text evidence="3">The sequence shown here is derived from an EMBL/GenBank/DDBJ whole genome shotgun (WGS) entry which is preliminary data.</text>
</comment>
<dbReference type="InterPro" id="IPR050639">
    <property type="entry name" value="SSR_resolvase"/>
</dbReference>
<dbReference type="Gene3D" id="3.90.1750.20">
    <property type="entry name" value="Putative Large Serine Recombinase, Chain B, Domain 2"/>
    <property type="match status" value="1"/>
</dbReference>
<dbReference type="Pfam" id="PF07508">
    <property type="entry name" value="Recombinase"/>
    <property type="match status" value="1"/>
</dbReference>
<accession>A0A6I2RCT7</accession>
<dbReference type="SUPFAM" id="SSF53041">
    <property type="entry name" value="Resolvase-like"/>
    <property type="match status" value="1"/>
</dbReference>
<evidence type="ECO:0000313" key="4">
    <source>
        <dbReference type="Proteomes" id="UP000429811"/>
    </source>
</evidence>
<feature type="domain" description="Recombinase" evidence="2">
    <location>
        <begin position="192"/>
        <end position="334"/>
    </location>
</feature>
<feature type="domain" description="Resolvase/invertase-type recombinase catalytic" evidence="1">
    <location>
        <begin position="31"/>
        <end position="184"/>
    </location>
</feature>
<sequence length="567" mass="65030">MARVSRRKQIAAAQGVPVDVLPKAAALRIFRTALYVRLSIMDTRDRKDSESLQTQIDYLCGYIAKHPDLELYDCYRDNGETGTNFERPGFQRMMEDVKAGRVDCIIVKDLSRFGRDFLETGNFLEKVLPFMGVRFISVNDNYDSIRADSGEAMTIALKNLMNDIYAKDISQKVYSALDTKKRSGEFIGNFAAYGYVKSPEDRHKLAVDLDAAKVVQRIFRMKKDGMSNAAIARTLTAEQIPNPNYHRYLQGVVFTKRFSENSPWQTQTVKHILENPVYLGHMVQGKKITKLHAGQKQKIMPPSEWIIVPNTHEAIIEQELFDAVQAILKVKHEEYHSRLGKYAHFDSENIFEGLVVCACCQHNMTRYKSVYNKGRTVAYHFICPRHAMLLDAGCPNTGGLRENDLKAAVYEVLRLQMAMLTDAEAVIQRVSRSSAARSRRTALDNEIISVQGRLKKLDTLRQTLFESYVDGIVTQADYLFGKSRYEDEARQLEGRLQDLQVEKDALPEASPKQNKWFSAFAKFRDEKELTREMLLALVEKIYVNEDKQVHIVLNYQDEMKKLFQEEV</sequence>
<dbReference type="GeneID" id="89521350"/>
<dbReference type="GO" id="GO:0003677">
    <property type="term" value="F:DNA binding"/>
    <property type="evidence" value="ECO:0007669"/>
    <property type="project" value="InterPro"/>
</dbReference>
<dbReference type="Pfam" id="PF13408">
    <property type="entry name" value="Zn_ribbon_recom"/>
    <property type="match status" value="1"/>
</dbReference>
<dbReference type="Proteomes" id="UP000429811">
    <property type="component" value="Unassembled WGS sequence"/>
</dbReference>
<proteinExistence type="predicted"/>
<dbReference type="Gene3D" id="3.40.50.1390">
    <property type="entry name" value="Resolvase, N-terminal catalytic domain"/>
    <property type="match status" value="1"/>
</dbReference>
<dbReference type="EMBL" id="WKPO01000002">
    <property type="protein sequence ID" value="MSB47596.1"/>
    <property type="molecule type" value="Genomic_DNA"/>
</dbReference>
<dbReference type="InterPro" id="IPR006119">
    <property type="entry name" value="Resolv_N"/>
</dbReference>
<dbReference type="InterPro" id="IPR038109">
    <property type="entry name" value="DNA_bind_recomb_sf"/>
</dbReference>
<dbReference type="PROSITE" id="PS51736">
    <property type="entry name" value="RECOMBINASES_3"/>
    <property type="match status" value="1"/>
</dbReference>
<evidence type="ECO:0008006" key="5">
    <source>
        <dbReference type="Google" id="ProtNLM"/>
    </source>
</evidence>
<dbReference type="SMART" id="SM00857">
    <property type="entry name" value="Resolvase"/>
    <property type="match status" value="1"/>
</dbReference>
<evidence type="ECO:0000313" key="3">
    <source>
        <dbReference type="EMBL" id="MSB47596.1"/>
    </source>
</evidence>